<organism evidence="2 3">
    <name type="scientific">Actinomadura barringtoniae</name>
    <dbReference type="NCBI Taxonomy" id="1427535"/>
    <lineage>
        <taxon>Bacteria</taxon>
        <taxon>Bacillati</taxon>
        <taxon>Actinomycetota</taxon>
        <taxon>Actinomycetes</taxon>
        <taxon>Streptosporangiales</taxon>
        <taxon>Thermomonosporaceae</taxon>
        <taxon>Actinomadura</taxon>
    </lineage>
</organism>
<evidence type="ECO:0000313" key="2">
    <source>
        <dbReference type="EMBL" id="MBO2445902.1"/>
    </source>
</evidence>
<evidence type="ECO:0000313" key="3">
    <source>
        <dbReference type="Proteomes" id="UP000669179"/>
    </source>
</evidence>
<keyword evidence="3" id="KW-1185">Reference proteome</keyword>
<protein>
    <submittedName>
        <fullName evidence="2">Uncharacterized protein</fullName>
    </submittedName>
</protein>
<comment type="caution">
    <text evidence="2">The sequence shown here is derived from an EMBL/GenBank/DDBJ whole genome shotgun (WGS) entry which is preliminary data.</text>
</comment>
<feature type="transmembrane region" description="Helical" evidence="1">
    <location>
        <begin position="192"/>
        <end position="213"/>
    </location>
</feature>
<name>A0A939P5V5_9ACTN</name>
<feature type="transmembrane region" description="Helical" evidence="1">
    <location>
        <begin position="276"/>
        <end position="295"/>
    </location>
</feature>
<dbReference type="Proteomes" id="UP000669179">
    <property type="component" value="Unassembled WGS sequence"/>
</dbReference>
<sequence length="366" mass="39693">MKFIRQWPQWSGYAAAGWSLLYGLAGLYWSVGGAGFPFAPIDEDYRSGSLLEGADARMVAPIMAVTGAVGAVIGVLMTRVQCRFRVYMLGFAWALAVTLALIIPDYSLIALVALAPFILVFAFTGVPGDQGGVGDILYWHRMNLVILFVGGVLWATAALAYQRRTAGNCAHCGRNDRPSPQWMSSPQRWGRWAVWVAVASCLPYEITRVAWFLGYPLGIPDSFERMMQDTPGMLEMGLGLAIASALGGVLTHGLVHRWGEVYPRWIWFKAGQRVPPALAIVPASIVAAVLIPAGLMNLQLGFDADSWAVNAPGVLWVVWGAALGAATLAYHLRRRGPCRHCHRGAAGPCLPRDPQRAARPPSNRLA</sequence>
<keyword evidence="1" id="KW-0812">Transmembrane</keyword>
<keyword evidence="1" id="KW-0472">Membrane</keyword>
<feature type="transmembrane region" description="Helical" evidence="1">
    <location>
        <begin position="142"/>
        <end position="161"/>
    </location>
</feature>
<gene>
    <name evidence="2" type="ORF">J4573_02260</name>
</gene>
<keyword evidence="1" id="KW-1133">Transmembrane helix</keyword>
<feature type="transmembrane region" description="Helical" evidence="1">
    <location>
        <begin position="233"/>
        <end position="255"/>
    </location>
</feature>
<reference evidence="2" key="1">
    <citation type="submission" date="2021-03" db="EMBL/GenBank/DDBJ databases">
        <authorList>
            <person name="Kanchanasin P."/>
            <person name="Saeng-In P."/>
            <person name="Phongsopitanun W."/>
            <person name="Yuki M."/>
            <person name="Kudo T."/>
            <person name="Ohkuma M."/>
            <person name="Tanasupawat S."/>
        </authorList>
    </citation>
    <scope>NUCLEOTIDE SEQUENCE</scope>
    <source>
        <strain evidence="2">GKU 128</strain>
    </source>
</reference>
<feature type="transmembrane region" description="Helical" evidence="1">
    <location>
        <begin position="307"/>
        <end position="330"/>
    </location>
</feature>
<feature type="transmembrane region" description="Helical" evidence="1">
    <location>
        <begin position="12"/>
        <end position="38"/>
    </location>
</feature>
<dbReference type="RefSeq" id="WP_208253482.1">
    <property type="nucleotide sequence ID" value="NZ_JAGEOJ010000001.1"/>
</dbReference>
<feature type="transmembrane region" description="Helical" evidence="1">
    <location>
        <begin position="89"/>
        <end position="122"/>
    </location>
</feature>
<dbReference type="AlphaFoldDB" id="A0A939P5V5"/>
<proteinExistence type="predicted"/>
<dbReference type="EMBL" id="JAGEOJ010000001">
    <property type="protein sequence ID" value="MBO2445902.1"/>
    <property type="molecule type" value="Genomic_DNA"/>
</dbReference>
<feature type="transmembrane region" description="Helical" evidence="1">
    <location>
        <begin position="58"/>
        <end position="77"/>
    </location>
</feature>
<accession>A0A939P5V5</accession>
<evidence type="ECO:0000256" key="1">
    <source>
        <dbReference type="SAM" id="Phobius"/>
    </source>
</evidence>